<dbReference type="Proteomes" id="UP000179860">
    <property type="component" value="Chromosome 1"/>
</dbReference>
<dbReference type="PANTHER" id="PTHR41521:SF4">
    <property type="entry name" value="BLR0684 PROTEIN"/>
    <property type="match status" value="1"/>
</dbReference>
<dbReference type="InterPro" id="IPR011008">
    <property type="entry name" value="Dimeric_a/b-barrel"/>
</dbReference>
<protein>
    <submittedName>
        <fullName evidence="2">DUF1330 domain-containing protein</fullName>
    </submittedName>
</protein>
<keyword evidence="3" id="KW-1185">Reference proteome</keyword>
<organism evidence="2 3">
    <name type="scientific">Paraburkholderia sprentiae WSM5005</name>
    <dbReference type="NCBI Taxonomy" id="754502"/>
    <lineage>
        <taxon>Bacteria</taxon>
        <taxon>Pseudomonadati</taxon>
        <taxon>Pseudomonadota</taxon>
        <taxon>Betaproteobacteria</taxon>
        <taxon>Burkholderiales</taxon>
        <taxon>Burkholderiaceae</taxon>
        <taxon>Paraburkholderia</taxon>
    </lineage>
</organism>
<evidence type="ECO:0000313" key="2">
    <source>
        <dbReference type="EMBL" id="APA84983.1"/>
    </source>
</evidence>
<dbReference type="KEGG" id="pspw:BJG93_06040"/>
<evidence type="ECO:0000313" key="3">
    <source>
        <dbReference type="Proteomes" id="UP000179860"/>
    </source>
</evidence>
<proteinExistence type="predicted"/>
<gene>
    <name evidence="2" type="ORF">BJG93_06040</name>
</gene>
<reference evidence="2" key="1">
    <citation type="submission" date="2016-09" db="EMBL/GenBank/DDBJ databases">
        <title>The Complete Genome of Burkholderia sprentiae wsm5005.</title>
        <authorList>
            <person name="De Meyer S."/>
            <person name="Wang P."/>
            <person name="Terpolilli J."/>
        </authorList>
    </citation>
    <scope>NUCLEOTIDE SEQUENCE [LARGE SCALE GENOMIC DNA]</scope>
    <source>
        <strain evidence="2">WSM5005</strain>
    </source>
</reference>
<dbReference type="AlphaFoldDB" id="A0A1I9YFA0"/>
<dbReference type="Gene3D" id="3.30.70.100">
    <property type="match status" value="1"/>
</dbReference>
<name>A0A1I9YFA0_9BURK</name>
<accession>A0A1I9YFA0</accession>
<dbReference type="InterPro" id="IPR010753">
    <property type="entry name" value="DUF1330"/>
</dbReference>
<evidence type="ECO:0000259" key="1">
    <source>
        <dbReference type="Pfam" id="PF07045"/>
    </source>
</evidence>
<dbReference type="SUPFAM" id="SSF54909">
    <property type="entry name" value="Dimeric alpha+beta barrel"/>
    <property type="match status" value="1"/>
</dbReference>
<dbReference type="OrthoDB" id="516779at2"/>
<dbReference type="PANTHER" id="PTHR41521">
    <property type="match status" value="1"/>
</dbReference>
<feature type="domain" description="DUF1330" evidence="1">
    <location>
        <begin position="3"/>
        <end position="99"/>
    </location>
</feature>
<reference evidence="2" key="2">
    <citation type="submission" date="2021-06" db="EMBL/GenBank/DDBJ databases">
        <authorList>
            <person name="Rogers T.H."/>
            <person name="Ramsay J.P."/>
            <person name="Wang P."/>
            <person name="Terpolilli J."/>
        </authorList>
    </citation>
    <scope>NUCLEOTIDE SEQUENCE [LARGE SCALE GENOMIC DNA]</scope>
    <source>
        <strain evidence="2">WSM5005</strain>
    </source>
</reference>
<dbReference type="Pfam" id="PF07045">
    <property type="entry name" value="DUF1330"/>
    <property type="match status" value="1"/>
</dbReference>
<sequence>MPKGYLIAHVNITDAAAYAIYSQAAGEAIASFAAKHVAPKVVAVSGKHEHVEGETHTKHMVIEFDSFADAKAFYESPEYQAAKALRAQAASGNFVLLEGTA</sequence>
<dbReference type="RefSeq" id="WP_027197546.1">
    <property type="nucleotide sequence ID" value="NZ_CP017561.2"/>
</dbReference>
<dbReference type="STRING" id="754502.BJG93_06040"/>
<dbReference type="EMBL" id="CP017561">
    <property type="protein sequence ID" value="APA84983.1"/>
    <property type="molecule type" value="Genomic_DNA"/>
</dbReference>